<keyword evidence="2" id="KW-1185">Reference proteome</keyword>
<dbReference type="EMBL" id="JAUTAL010000001">
    <property type="protein sequence ID" value="MDQ1097183.1"/>
    <property type="molecule type" value="Genomic_DNA"/>
</dbReference>
<name>A0ABU0TJG5_9FLAO</name>
<dbReference type="Proteomes" id="UP001225072">
    <property type="component" value="Unassembled WGS sequence"/>
</dbReference>
<accession>A0ABU0TJG5</accession>
<proteinExistence type="predicted"/>
<comment type="caution">
    <text evidence="1">The sequence shown here is derived from an EMBL/GenBank/DDBJ whole genome shotgun (WGS) entry which is preliminary data.</text>
</comment>
<dbReference type="RefSeq" id="WP_307450530.1">
    <property type="nucleotide sequence ID" value="NZ_JAUTAL010000001.1"/>
</dbReference>
<protein>
    <submittedName>
        <fullName evidence="1">Uncharacterized protein</fullName>
    </submittedName>
</protein>
<sequence length="86" mass="10295">MKNYAFGKYLEKPKKVGLKSFEEYQQTTANGNNDHISLRDQDVSHPGYKKFESIKKDLIKRNPKYKQIFDAKLKHYEKSYKSYKKN</sequence>
<reference evidence="1 2" key="1">
    <citation type="submission" date="2023-07" db="EMBL/GenBank/DDBJ databases">
        <title>Functional and genomic diversity of the sorghum phyllosphere microbiome.</title>
        <authorList>
            <person name="Shade A."/>
        </authorList>
    </citation>
    <scope>NUCLEOTIDE SEQUENCE [LARGE SCALE GENOMIC DNA]</scope>
    <source>
        <strain evidence="1 2">SORGH_AS_1064</strain>
    </source>
</reference>
<gene>
    <name evidence="1" type="ORF">QE404_002330</name>
</gene>
<evidence type="ECO:0000313" key="1">
    <source>
        <dbReference type="EMBL" id="MDQ1097183.1"/>
    </source>
</evidence>
<evidence type="ECO:0000313" key="2">
    <source>
        <dbReference type="Proteomes" id="UP001225072"/>
    </source>
</evidence>
<organism evidence="1 2">
    <name type="scientific">Chryseobacterium camelliae</name>
    <dbReference type="NCBI Taxonomy" id="1265445"/>
    <lineage>
        <taxon>Bacteria</taxon>
        <taxon>Pseudomonadati</taxon>
        <taxon>Bacteroidota</taxon>
        <taxon>Flavobacteriia</taxon>
        <taxon>Flavobacteriales</taxon>
        <taxon>Weeksellaceae</taxon>
        <taxon>Chryseobacterium group</taxon>
        <taxon>Chryseobacterium</taxon>
    </lineage>
</organism>